<gene>
    <name evidence="1" type="ORF">FHX39_001691</name>
</gene>
<sequence length="100" mass="10893">MADAYIRPGEPAASAETLALLSDQEVLVDLTESEVTARQGLFYTLAEAWDGTHAYSLEESERRLIARMGRPAYDAARAAVRAELLASPHAAVRERAAEYA</sequence>
<comment type="caution">
    <text evidence="1">The sequence shown here is derived from an EMBL/GenBank/DDBJ whole genome shotgun (WGS) entry which is preliminary data.</text>
</comment>
<name>A0A7W5JVY1_9ACTN</name>
<keyword evidence="2" id="KW-1185">Reference proteome</keyword>
<proteinExistence type="predicted"/>
<reference evidence="1 2" key="1">
    <citation type="submission" date="2020-08" db="EMBL/GenBank/DDBJ databases">
        <title>Sequencing the genomes of 1000 actinobacteria strains.</title>
        <authorList>
            <person name="Klenk H.-P."/>
        </authorList>
    </citation>
    <scope>NUCLEOTIDE SEQUENCE [LARGE SCALE GENOMIC DNA]</scope>
    <source>
        <strain evidence="1 2">DSM 11053</strain>
    </source>
</reference>
<dbReference type="EMBL" id="JACHZG010000001">
    <property type="protein sequence ID" value="MBB3326747.1"/>
    <property type="molecule type" value="Genomic_DNA"/>
</dbReference>
<protein>
    <submittedName>
        <fullName evidence="1">Uncharacterized protein</fullName>
    </submittedName>
</protein>
<evidence type="ECO:0000313" key="1">
    <source>
        <dbReference type="EMBL" id="MBB3326747.1"/>
    </source>
</evidence>
<dbReference type="Proteomes" id="UP000565572">
    <property type="component" value="Unassembled WGS sequence"/>
</dbReference>
<accession>A0A7W5JVY1</accession>
<evidence type="ECO:0000313" key="2">
    <source>
        <dbReference type="Proteomes" id="UP000565572"/>
    </source>
</evidence>
<organism evidence="1 2">
    <name type="scientific">Microlunatus antarcticus</name>
    <dbReference type="NCBI Taxonomy" id="53388"/>
    <lineage>
        <taxon>Bacteria</taxon>
        <taxon>Bacillati</taxon>
        <taxon>Actinomycetota</taxon>
        <taxon>Actinomycetes</taxon>
        <taxon>Propionibacteriales</taxon>
        <taxon>Propionibacteriaceae</taxon>
        <taxon>Microlunatus</taxon>
    </lineage>
</organism>
<dbReference type="AlphaFoldDB" id="A0A7W5JVY1"/>
<dbReference type="RefSeq" id="WP_183337634.1">
    <property type="nucleotide sequence ID" value="NZ_JACHZG010000001.1"/>
</dbReference>